<proteinExistence type="inferred from homology"/>
<dbReference type="Pfam" id="PF05153">
    <property type="entry name" value="MIOX"/>
    <property type="match status" value="1"/>
</dbReference>
<dbReference type="InterPro" id="IPR007828">
    <property type="entry name" value="Inositol_oxygenase"/>
</dbReference>
<evidence type="ECO:0000256" key="6">
    <source>
        <dbReference type="ARBA" id="ARBA00022644"/>
    </source>
</evidence>
<evidence type="ECO:0000256" key="2">
    <source>
        <dbReference type="ARBA" id="ARBA00005167"/>
    </source>
</evidence>
<evidence type="ECO:0000256" key="9">
    <source>
        <dbReference type="ARBA" id="ARBA00023004"/>
    </source>
</evidence>
<organism evidence="11 12">
    <name type="scientific">Kingdonia uniflora</name>
    <dbReference type="NCBI Taxonomy" id="39325"/>
    <lineage>
        <taxon>Eukaryota</taxon>
        <taxon>Viridiplantae</taxon>
        <taxon>Streptophyta</taxon>
        <taxon>Embryophyta</taxon>
        <taxon>Tracheophyta</taxon>
        <taxon>Spermatophyta</taxon>
        <taxon>Magnoliopsida</taxon>
        <taxon>Ranunculales</taxon>
        <taxon>Circaeasteraceae</taxon>
        <taxon>Kingdonia</taxon>
    </lineage>
</organism>
<evidence type="ECO:0000256" key="5">
    <source>
        <dbReference type="ARBA" id="ARBA00022490"/>
    </source>
</evidence>
<keyword evidence="5 10" id="KW-0963">Cytoplasm</keyword>
<dbReference type="EMBL" id="JACGCM010000711">
    <property type="protein sequence ID" value="KAF6167952.1"/>
    <property type="molecule type" value="Genomic_DNA"/>
</dbReference>
<accession>A0A7J7NLX2</accession>
<keyword evidence="6" id="KW-0060">Ascorbate biosynthesis</keyword>
<evidence type="ECO:0000256" key="7">
    <source>
        <dbReference type="ARBA" id="ARBA00022723"/>
    </source>
</evidence>
<dbReference type="SUPFAM" id="SSF109604">
    <property type="entry name" value="HD-domain/PDEase-like"/>
    <property type="match status" value="1"/>
</dbReference>
<evidence type="ECO:0000313" key="11">
    <source>
        <dbReference type="EMBL" id="KAF6167952.1"/>
    </source>
</evidence>
<comment type="pathway">
    <text evidence="2 10">Polyol metabolism; myo-inositol degradation into D-glucuronate; D-glucuronate from myo-inositol: step 1/1.</text>
</comment>
<comment type="subcellular location">
    <subcellularLocation>
        <location evidence="1 10">Cytoplasm</location>
    </subcellularLocation>
</comment>
<comment type="catalytic activity">
    <reaction evidence="10">
        <text>myo-inositol + O2 = D-glucuronate + H2O + H(+)</text>
        <dbReference type="Rhea" id="RHEA:23696"/>
        <dbReference type="ChEBI" id="CHEBI:15377"/>
        <dbReference type="ChEBI" id="CHEBI:15378"/>
        <dbReference type="ChEBI" id="CHEBI:15379"/>
        <dbReference type="ChEBI" id="CHEBI:17268"/>
        <dbReference type="ChEBI" id="CHEBI:58720"/>
        <dbReference type="EC" id="1.13.99.1"/>
    </reaction>
</comment>
<evidence type="ECO:0000256" key="8">
    <source>
        <dbReference type="ARBA" id="ARBA00023002"/>
    </source>
</evidence>
<evidence type="ECO:0000256" key="3">
    <source>
        <dbReference type="ARBA" id="ARBA00005286"/>
    </source>
</evidence>
<dbReference type="PANTHER" id="PTHR12588">
    <property type="entry name" value="MYOINOSITOL OXYGENASE"/>
    <property type="match status" value="1"/>
</dbReference>
<keyword evidence="12" id="KW-1185">Reference proteome</keyword>
<dbReference type="GO" id="GO:0019853">
    <property type="term" value="P:L-ascorbic acid biosynthetic process"/>
    <property type="evidence" value="ECO:0007669"/>
    <property type="project" value="UniProtKB-KW"/>
</dbReference>
<dbReference type="Proteomes" id="UP000541444">
    <property type="component" value="Unassembled WGS sequence"/>
</dbReference>
<evidence type="ECO:0000256" key="4">
    <source>
        <dbReference type="ARBA" id="ARBA00011919"/>
    </source>
</evidence>
<keyword evidence="8 10" id="KW-0560">Oxidoreductase</keyword>
<protein>
    <recommendedName>
        <fullName evidence="4 10">Inositol oxygenase</fullName>
        <ecNumber evidence="4 10">1.13.99.1</ecNumber>
    </recommendedName>
    <alternativeName>
        <fullName evidence="10">Myo-inositol oxygenase</fullName>
    </alternativeName>
</protein>
<dbReference type="AlphaFoldDB" id="A0A7J7NLX2"/>
<dbReference type="GO" id="GO:0019310">
    <property type="term" value="P:inositol catabolic process"/>
    <property type="evidence" value="ECO:0007669"/>
    <property type="project" value="UniProtKB-UniRule"/>
</dbReference>
<evidence type="ECO:0000313" key="12">
    <source>
        <dbReference type="Proteomes" id="UP000541444"/>
    </source>
</evidence>
<gene>
    <name evidence="11" type="ORF">GIB67_020522</name>
</gene>
<dbReference type="GO" id="GO:0005506">
    <property type="term" value="F:iron ion binding"/>
    <property type="evidence" value="ECO:0007669"/>
    <property type="project" value="InterPro"/>
</dbReference>
<dbReference type="EC" id="1.13.99.1" evidence="4 10"/>
<dbReference type="GO" id="GO:0005737">
    <property type="term" value="C:cytoplasm"/>
    <property type="evidence" value="ECO:0007669"/>
    <property type="project" value="UniProtKB-SubCell"/>
</dbReference>
<keyword evidence="7 10" id="KW-0479">Metal-binding</keyword>
<evidence type="ECO:0000256" key="10">
    <source>
        <dbReference type="RuleBase" id="RU367039"/>
    </source>
</evidence>
<comment type="similarity">
    <text evidence="3 10">Belongs to the myo-inositol oxygenase family.</text>
</comment>
<keyword evidence="9 10" id="KW-0408">Iron</keyword>
<dbReference type="UniPathway" id="UPA00111">
    <property type="reaction ID" value="UER00527"/>
</dbReference>
<reference evidence="11 12" key="1">
    <citation type="journal article" date="2020" name="IScience">
        <title>Genome Sequencing of the Endangered Kingdonia uniflora (Circaeasteraceae, Ranunculales) Reveals Potential Mechanisms of Evolutionary Specialization.</title>
        <authorList>
            <person name="Sun Y."/>
            <person name="Deng T."/>
            <person name="Zhang A."/>
            <person name="Moore M.J."/>
            <person name="Landis J.B."/>
            <person name="Lin N."/>
            <person name="Zhang H."/>
            <person name="Zhang X."/>
            <person name="Huang J."/>
            <person name="Zhang X."/>
            <person name="Sun H."/>
            <person name="Wang H."/>
        </authorList>
    </citation>
    <scope>NUCLEOTIDE SEQUENCE [LARGE SCALE GENOMIC DNA]</scope>
    <source>
        <strain evidence="11">TB1705</strain>
        <tissue evidence="11">Leaf</tissue>
    </source>
</reference>
<sequence length="109" mass="12652">MNSEENEIKKKKNCSAEGIAANKLASCPYLEENPDYNNPAFNTKYGIYSERCGDDYMYLAAKENKTTLPFAGLFIVRYLSFYPLHKSGAFKYLMNDEDDKNLKWLHIFK</sequence>
<comment type="cofactor">
    <cofactor evidence="10">
        <name>Fe cation</name>
        <dbReference type="ChEBI" id="CHEBI:24875"/>
    </cofactor>
    <text evidence="10">Binds 2 iron ions per subunit.</text>
</comment>
<name>A0A7J7NLX2_9MAGN</name>
<evidence type="ECO:0000256" key="1">
    <source>
        <dbReference type="ARBA" id="ARBA00004496"/>
    </source>
</evidence>
<dbReference type="OrthoDB" id="5151075at2759"/>
<comment type="caution">
    <text evidence="11">The sequence shown here is derived from an EMBL/GenBank/DDBJ whole genome shotgun (WGS) entry which is preliminary data.</text>
</comment>
<dbReference type="GO" id="GO:0050113">
    <property type="term" value="F:inositol oxygenase activity"/>
    <property type="evidence" value="ECO:0007669"/>
    <property type="project" value="UniProtKB-UniRule"/>
</dbReference>
<dbReference type="PANTHER" id="PTHR12588:SF12">
    <property type="entry name" value="INOSITOL OXYGENASE 1"/>
    <property type="match status" value="1"/>
</dbReference>